<protein>
    <submittedName>
        <fullName evidence="4">N-terminal domain of galactosyltransferase</fullName>
    </submittedName>
</protein>
<feature type="domain" description="Glycosyltransferase 2-like" evidence="2">
    <location>
        <begin position="7"/>
        <end position="134"/>
    </location>
</feature>
<dbReference type="Pfam" id="PF02709">
    <property type="entry name" value="Glyco_transf_7C"/>
    <property type="match status" value="1"/>
</dbReference>
<name>A0A1H6CAH2_9SPHI</name>
<proteinExistence type="predicted"/>
<accession>A0A1H6CAH2</accession>
<dbReference type="GO" id="GO:0016757">
    <property type="term" value="F:glycosyltransferase activity"/>
    <property type="evidence" value="ECO:0007669"/>
    <property type="project" value="UniProtKB-KW"/>
</dbReference>
<dbReference type="InterPro" id="IPR050834">
    <property type="entry name" value="Glycosyltransf_2"/>
</dbReference>
<dbReference type="Gene3D" id="3.90.550.10">
    <property type="entry name" value="Spore Coat Polysaccharide Biosynthesis Protein SpsA, Chain A"/>
    <property type="match status" value="1"/>
</dbReference>
<dbReference type="RefSeq" id="WP_103907656.1">
    <property type="nucleotide sequence ID" value="NZ_CP049246.1"/>
</dbReference>
<dbReference type="PANTHER" id="PTHR43685:SF3">
    <property type="entry name" value="SLR2126 PROTEIN"/>
    <property type="match status" value="1"/>
</dbReference>
<dbReference type="AlphaFoldDB" id="A0A1H6CAH2"/>
<dbReference type="OrthoDB" id="9801954at2"/>
<keyword evidence="1 4" id="KW-0808">Transferase</keyword>
<organism evidence="4 5">
    <name type="scientific">Sphingobacterium lactis</name>
    <dbReference type="NCBI Taxonomy" id="797291"/>
    <lineage>
        <taxon>Bacteria</taxon>
        <taxon>Pseudomonadati</taxon>
        <taxon>Bacteroidota</taxon>
        <taxon>Sphingobacteriia</taxon>
        <taxon>Sphingobacteriales</taxon>
        <taxon>Sphingobacteriaceae</taxon>
        <taxon>Sphingobacterium</taxon>
    </lineage>
</organism>
<dbReference type="InterPro" id="IPR027791">
    <property type="entry name" value="Galactosyl_T_C"/>
</dbReference>
<dbReference type="InterPro" id="IPR029044">
    <property type="entry name" value="Nucleotide-diphossugar_trans"/>
</dbReference>
<evidence type="ECO:0000259" key="2">
    <source>
        <dbReference type="Pfam" id="PF00535"/>
    </source>
</evidence>
<dbReference type="PANTHER" id="PTHR43685">
    <property type="entry name" value="GLYCOSYLTRANSFERASE"/>
    <property type="match status" value="1"/>
</dbReference>
<sequence length="269" mass="31004">MIENSTSLIVATYNWPEALKLCLLSIQQQSVLPKEVIIADDGSRDDTKELIASFQLTFPVPLIHVWQEDSGFRLAEIRNKAFARASYDYLIQIDGDVFLHEDFIKDHLKAAKPNTLLQGSRVMLGADFSKKLLAGQKPDFSFLATDTQRLENALRIPMLSTYLLNRYKNRFPVYFARGANMSFWKKDILAVNGYNENYEGWGHEDSDLTLRMMNNGVKKSVIKFSAIIYHLYHPENKNPEQEEKNKLILENTKQNHVVWVENGVSQYLK</sequence>
<keyword evidence="5" id="KW-1185">Reference proteome</keyword>
<evidence type="ECO:0000313" key="4">
    <source>
        <dbReference type="EMBL" id="SEG69757.1"/>
    </source>
</evidence>
<reference evidence="5" key="1">
    <citation type="submission" date="2016-10" db="EMBL/GenBank/DDBJ databases">
        <authorList>
            <person name="Varghese N."/>
            <person name="Submissions S."/>
        </authorList>
    </citation>
    <scope>NUCLEOTIDE SEQUENCE [LARGE SCALE GENOMIC DNA]</scope>
    <source>
        <strain evidence="5">DSM 22361</strain>
    </source>
</reference>
<dbReference type="SUPFAM" id="SSF53448">
    <property type="entry name" value="Nucleotide-diphospho-sugar transferases"/>
    <property type="match status" value="1"/>
</dbReference>
<dbReference type="Pfam" id="PF00535">
    <property type="entry name" value="Glycos_transf_2"/>
    <property type="match status" value="1"/>
</dbReference>
<gene>
    <name evidence="4" type="ORF">SAMN05421877_11441</name>
</gene>
<keyword evidence="4" id="KW-0328">Glycosyltransferase</keyword>
<dbReference type="EMBL" id="FNUT01000014">
    <property type="protein sequence ID" value="SEG69757.1"/>
    <property type="molecule type" value="Genomic_DNA"/>
</dbReference>
<evidence type="ECO:0000259" key="3">
    <source>
        <dbReference type="Pfam" id="PF02709"/>
    </source>
</evidence>
<dbReference type="InterPro" id="IPR001173">
    <property type="entry name" value="Glyco_trans_2-like"/>
</dbReference>
<dbReference type="CDD" id="cd06420">
    <property type="entry name" value="GT2_Chondriotin_Pol_N"/>
    <property type="match status" value="1"/>
</dbReference>
<feature type="domain" description="Galactosyltransferase C-terminal" evidence="3">
    <location>
        <begin position="167"/>
        <end position="233"/>
    </location>
</feature>
<evidence type="ECO:0000256" key="1">
    <source>
        <dbReference type="ARBA" id="ARBA00022679"/>
    </source>
</evidence>
<evidence type="ECO:0000313" key="5">
    <source>
        <dbReference type="Proteomes" id="UP000236731"/>
    </source>
</evidence>
<dbReference type="Proteomes" id="UP000236731">
    <property type="component" value="Unassembled WGS sequence"/>
</dbReference>